<dbReference type="EMBL" id="CP037920">
    <property type="protein sequence ID" value="QDT94621.1"/>
    <property type="molecule type" value="Genomic_DNA"/>
</dbReference>
<evidence type="ECO:0000256" key="1">
    <source>
        <dbReference type="ARBA" id="ARBA00022630"/>
    </source>
</evidence>
<dbReference type="AlphaFoldDB" id="A0A517VNM3"/>
<organism evidence="5 6">
    <name type="scientific">Gimesia aquarii</name>
    <dbReference type="NCBI Taxonomy" id="2527964"/>
    <lineage>
        <taxon>Bacteria</taxon>
        <taxon>Pseudomonadati</taxon>
        <taxon>Planctomycetota</taxon>
        <taxon>Planctomycetia</taxon>
        <taxon>Planctomycetales</taxon>
        <taxon>Planctomycetaceae</taxon>
        <taxon>Gimesia</taxon>
    </lineage>
</organism>
<name>A0A517VNM3_9PLAN</name>
<evidence type="ECO:0000313" key="6">
    <source>
        <dbReference type="Proteomes" id="UP000318704"/>
    </source>
</evidence>
<dbReference type="GO" id="GO:0003885">
    <property type="term" value="F:D-arabinono-1,4-lactone oxidase activity"/>
    <property type="evidence" value="ECO:0007669"/>
    <property type="project" value="InterPro"/>
</dbReference>
<evidence type="ECO:0000256" key="2">
    <source>
        <dbReference type="ARBA" id="ARBA00022827"/>
    </source>
</evidence>
<reference evidence="5 6" key="1">
    <citation type="submission" date="2019-03" db="EMBL/GenBank/DDBJ databases">
        <title>Deep-cultivation of Planctomycetes and their phenomic and genomic characterization uncovers novel biology.</title>
        <authorList>
            <person name="Wiegand S."/>
            <person name="Jogler M."/>
            <person name="Boedeker C."/>
            <person name="Pinto D."/>
            <person name="Vollmers J."/>
            <person name="Rivas-Marin E."/>
            <person name="Kohn T."/>
            <person name="Peeters S.H."/>
            <person name="Heuer A."/>
            <person name="Rast P."/>
            <person name="Oberbeckmann S."/>
            <person name="Bunk B."/>
            <person name="Jeske O."/>
            <person name="Meyerdierks A."/>
            <person name="Storesund J.E."/>
            <person name="Kallscheuer N."/>
            <person name="Luecker S."/>
            <person name="Lage O.M."/>
            <person name="Pohl T."/>
            <person name="Merkel B.J."/>
            <person name="Hornburger P."/>
            <person name="Mueller R.-W."/>
            <person name="Bruemmer F."/>
            <person name="Labrenz M."/>
            <person name="Spormann A.M."/>
            <person name="Op den Camp H."/>
            <person name="Overmann J."/>
            <person name="Amann R."/>
            <person name="Jetten M.S.M."/>
            <person name="Mascher T."/>
            <person name="Medema M.H."/>
            <person name="Devos D.P."/>
            <person name="Kaster A.-K."/>
            <person name="Ovreas L."/>
            <person name="Rohde M."/>
            <person name="Galperin M.Y."/>
            <person name="Jogler C."/>
        </authorList>
    </citation>
    <scope>NUCLEOTIDE SEQUENCE [LARGE SCALE GENOMIC DNA]</scope>
    <source>
        <strain evidence="5 6">V144</strain>
    </source>
</reference>
<protein>
    <recommendedName>
        <fullName evidence="4">D-arabinono-1,4-lactone oxidase C-terminal domain-containing protein</fullName>
    </recommendedName>
</protein>
<evidence type="ECO:0000256" key="3">
    <source>
        <dbReference type="ARBA" id="ARBA00023002"/>
    </source>
</evidence>
<dbReference type="GO" id="GO:0016020">
    <property type="term" value="C:membrane"/>
    <property type="evidence" value="ECO:0007669"/>
    <property type="project" value="InterPro"/>
</dbReference>
<keyword evidence="3" id="KW-0560">Oxidoreductase</keyword>
<dbReference type="SUPFAM" id="SSF55103">
    <property type="entry name" value="FAD-linked oxidases, C-terminal domain"/>
    <property type="match status" value="1"/>
</dbReference>
<dbReference type="InterPro" id="IPR007173">
    <property type="entry name" value="ALO_C"/>
</dbReference>
<keyword evidence="2" id="KW-0274">FAD</keyword>
<dbReference type="Pfam" id="PF04030">
    <property type="entry name" value="ALO"/>
    <property type="match status" value="1"/>
</dbReference>
<evidence type="ECO:0000259" key="4">
    <source>
        <dbReference type="Pfam" id="PF04030"/>
    </source>
</evidence>
<gene>
    <name evidence="5" type="ORF">V144x_00510</name>
</gene>
<dbReference type="Proteomes" id="UP000318704">
    <property type="component" value="Chromosome"/>
</dbReference>
<dbReference type="GO" id="GO:0050660">
    <property type="term" value="F:flavin adenine dinucleotide binding"/>
    <property type="evidence" value="ECO:0007669"/>
    <property type="project" value="InterPro"/>
</dbReference>
<evidence type="ECO:0000313" key="5">
    <source>
        <dbReference type="EMBL" id="QDT94621.1"/>
    </source>
</evidence>
<sequence length="155" mass="18280">MEVFENRSADYTDILHEYFVPRQGLVPFVEDLRTIVPRHKQDLLNVTIGSIDTDEDTFLRYADQPLFAFVMLFHQPRSEEGDTQMQAMTVELIDAVLQAGGRYYLPYRLHATTEQFHIAYPQAKQFFTLKRTYDPQELFQNQFYLKYGRLPDSAE</sequence>
<accession>A0A517VNM3</accession>
<proteinExistence type="predicted"/>
<dbReference type="KEGG" id="gaw:V144x_00510"/>
<dbReference type="InterPro" id="IPR016164">
    <property type="entry name" value="FAD-linked_Oxase-like_C"/>
</dbReference>
<keyword evidence="1" id="KW-0285">Flavoprotein</keyword>
<feature type="domain" description="D-arabinono-1,4-lactone oxidase C-terminal" evidence="4">
    <location>
        <begin position="14"/>
        <end position="144"/>
    </location>
</feature>